<comment type="caution">
    <text evidence="4">The sequence shown here is derived from an EMBL/GenBank/DDBJ whole genome shotgun (WGS) entry which is preliminary data.</text>
</comment>
<gene>
    <name evidence="4" type="ORF">OCL06_00930</name>
</gene>
<protein>
    <submittedName>
        <fullName evidence="4">WD40 repeat domain-containing protein</fullName>
    </submittedName>
</protein>
<keyword evidence="3" id="KW-0732">Signal</keyword>
<dbReference type="RefSeq" id="WP_262991847.1">
    <property type="nucleotide sequence ID" value="NZ_JAOTJC010000002.1"/>
</dbReference>
<dbReference type="SMART" id="SM00320">
    <property type="entry name" value="WD40"/>
    <property type="match status" value="4"/>
</dbReference>
<organism evidence="4 5">
    <name type="scientific">Alteromonas salexigens</name>
    <dbReference type="NCBI Taxonomy" id="2982530"/>
    <lineage>
        <taxon>Bacteria</taxon>
        <taxon>Pseudomonadati</taxon>
        <taxon>Pseudomonadota</taxon>
        <taxon>Gammaproteobacteria</taxon>
        <taxon>Alteromonadales</taxon>
        <taxon>Alteromonadaceae</taxon>
        <taxon>Alteromonas/Salinimonas group</taxon>
        <taxon>Alteromonas</taxon>
    </lineage>
</organism>
<feature type="chain" id="PRO_5047059785" evidence="3">
    <location>
        <begin position="30"/>
        <end position="336"/>
    </location>
</feature>
<dbReference type="PANTHER" id="PTHR44019:SF8">
    <property type="entry name" value="POC1 CENTRIOLAR PROTEIN HOMOLOG"/>
    <property type="match status" value="1"/>
</dbReference>
<dbReference type="PANTHER" id="PTHR44019">
    <property type="entry name" value="WD REPEAT-CONTAINING PROTEIN 55"/>
    <property type="match status" value="1"/>
</dbReference>
<keyword evidence="5" id="KW-1185">Reference proteome</keyword>
<feature type="signal peptide" evidence="3">
    <location>
        <begin position="1"/>
        <end position="29"/>
    </location>
</feature>
<dbReference type="InterPro" id="IPR015943">
    <property type="entry name" value="WD40/YVTN_repeat-like_dom_sf"/>
</dbReference>
<dbReference type="Gene3D" id="2.130.10.10">
    <property type="entry name" value="YVTN repeat-like/Quinoprotein amine dehydrogenase"/>
    <property type="match status" value="1"/>
</dbReference>
<accession>A0ABT2VIZ3</accession>
<reference evidence="5" key="1">
    <citation type="submission" date="2023-07" db="EMBL/GenBank/DDBJ databases">
        <title>Study on multiphase classification of strain Alteromonas salexigens isolated from the Yellow Sea.</title>
        <authorList>
            <person name="Sun L."/>
        </authorList>
    </citation>
    <scope>NUCLEOTIDE SEQUENCE [LARGE SCALE GENOMIC DNA]</scope>
    <source>
        <strain evidence="5">ASW11-19</strain>
    </source>
</reference>
<dbReference type="InterPro" id="IPR001680">
    <property type="entry name" value="WD40_rpt"/>
</dbReference>
<keyword evidence="2" id="KW-0677">Repeat</keyword>
<evidence type="ECO:0000313" key="5">
    <source>
        <dbReference type="Proteomes" id="UP001209257"/>
    </source>
</evidence>
<evidence type="ECO:0000313" key="4">
    <source>
        <dbReference type="EMBL" id="MCU7553156.1"/>
    </source>
</evidence>
<keyword evidence="1" id="KW-0853">WD repeat</keyword>
<evidence type="ECO:0000256" key="3">
    <source>
        <dbReference type="SAM" id="SignalP"/>
    </source>
</evidence>
<dbReference type="SUPFAM" id="SSF50978">
    <property type="entry name" value="WD40 repeat-like"/>
    <property type="match status" value="1"/>
</dbReference>
<proteinExistence type="predicted"/>
<sequence>MNPFFSATYRYLRQLLSALVMVVTLGGCADPPALTPLSSQQLTTEQVLTARLSVGFNKAYILTRGPAFSSWALDTGRQLQRLSNDQLPENTRDFVISPDESALMTSDGQTVILWERDSLTAVGTLDFQQQLGDAQVYVMAFISNTVLVTGNSDGSIIIADIGNNLFKRYEAHSSEVTKLLVGHQQQMLYSAGNDGKVVATSLQDLSVHAEYTTPFRVTSMVSNADNSLMFISDALNDQVFWQPWQNRVAGALDYWQQYRFFRKGLFIRDDTRLITTSPKTDLTLWRTDTGEEITSWSATSHSMGSAILDLQQTDNGRLITLTSDAVVESWDISGLP</sequence>
<evidence type="ECO:0000256" key="1">
    <source>
        <dbReference type="ARBA" id="ARBA00022574"/>
    </source>
</evidence>
<dbReference type="Proteomes" id="UP001209257">
    <property type="component" value="Unassembled WGS sequence"/>
</dbReference>
<dbReference type="InterPro" id="IPR036322">
    <property type="entry name" value="WD40_repeat_dom_sf"/>
</dbReference>
<dbReference type="EMBL" id="JAOTJC010000002">
    <property type="protein sequence ID" value="MCU7553156.1"/>
    <property type="molecule type" value="Genomic_DNA"/>
</dbReference>
<dbReference type="InterPro" id="IPR050505">
    <property type="entry name" value="WDR55/POC1"/>
</dbReference>
<name>A0ABT2VIZ3_9ALTE</name>
<evidence type="ECO:0000256" key="2">
    <source>
        <dbReference type="ARBA" id="ARBA00022737"/>
    </source>
</evidence>